<dbReference type="Pfam" id="PF00675">
    <property type="entry name" value="Peptidase_M16"/>
    <property type="match status" value="1"/>
</dbReference>
<dbReference type="Proteomes" id="UP001204621">
    <property type="component" value="Unassembled WGS sequence"/>
</dbReference>
<evidence type="ECO:0000313" key="7">
    <source>
        <dbReference type="Proteomes" id="UP001204621"/>
    </source>
</evidence>
<dbReference type="EMBL" id="JANUGU010000001">
    <property type="protein sequence ID" value="MCS0656566.1"/>
    <property type="molecule type" value="Genomic_DNA"/>
</dbReference>
<evidence type="ECO:0000256" key="2">
    <source>
        <dbReference type="SAM" id="MobiDB-lite"/>
    </source>
</evidence>
<evidence type="ECO:0000256" key="1">
    <source>
        <dbReference type="ARBA" id="ARBA00007261"/>
    </source>
</evidence>
<dbReference type="Pfam" id="PF05193">
    <property type="entry name" value="Peptidase_M16_C"/>
    <property type="match status" value="1"/>
</dbReference>
<sequence length="468" mass="50966">MRKRHLPVLLAGLTVSLSAFAATSDQWNLPVHTKKLDNGLTVIVSEDHTSPTVGVSVVYHVGMRLEPKNRTGFAHLFEHLMFQGTPNAPKGVFDKTITGGGGRNNGSTRPDFTNYIETAPVSALEPILWLEADRMKTLDFNDKTLKNQQDVVKEEIRVNVKNQPYGGFYWLDINQAAFKKWENNHDGYGSFEDLEHASLDDVRTFHRDYYGPNNAVLAIAGDVTPAQGFALAQKYFGGIAKRPTPAATDFSEGLNTEEKRVEQTDALAQVPAVAVAWKIPPRGHKDQAAIAVLADLLAGDDASLFYQGLVKGREIALNMNALFGLTGPWEYGGPTVMTIFALYKPNSSADAMVSAMDEEIAKVARNGADAATLKRVKTRMLADWNNKMESFINRADTLAKLQTLWGDANVANKIPGWIEAVTSDDIKRAASTYLVASNRTVIDRKPAPKAAPAAAAPAQASVSAADKK</sequence>
<name>A0ABT2CRG8_9BURK</name>
<evidence type="ECO:0000259" key="5">
    <source>
        <dbReference type="Pfam" id="PF05193"/>
    </source>
</evidence>
<accession>A0ABT2CRG8</accession>
<dbReference type="PANTHER" id="PTHR11851">
    <property type="entry name" value="METALLOPROTEASE"/>
    <property type="match status" value="1"/>
</dbReference>
<dbReference type="InterPro" id="IPR011249">
    <property type="entry name" value="Metalloenz_LuxS/M16"/>
</dbReference>
<gene>
    <name evidence="6" type="ORF">NX778_00605</name>
</gene>
<evidence type="ECO:0000256" key="3">
    <source>
        <dbReference type="SAM" id="SignalP"/>
    </source>
</evidence>
<evidence type="ECO:0000259" key="4">
    <source>
        <dbReference type="Pfam" id="PF00675"/>
    </source>
</evidence>
<dbReference type="InterPro" id="IPR007863">
    <property type="entry name" value="Peptidase_M16_C"/>
</dbReference>
<feature type="domain" description="Peptidase M16 N-terminal" evidence="4">
    <location>
        <begin position="42"/>
        <end position="163"/>
    </location>
</feature>
<feature type="region of interest" description="Disordered" evidence="2">
    <location>
        <begin position="445"/>
        <end position="468"/>
    </location>
</feature>
<keyword evidence="7" id="KW-1185">Reference proteome</keyword>
<dbReference type="RefSeq" id="WP_258809752.1">
    <property type="nucleotide sequence ID" value="NZ_JANUGU010000001.1"/>
</dbReference>
<reference evidence="6 7" key="1">
    <citation type="submission" date="2022-08" db="EMBL/GenBank/DDBJ databases">
        <title>Reclassification of Massilia species as members of the genera Telluria, Duganella, Pseudoduganella, Mokoshia gen. nov. and Zemynaea gen. nov. using orthogonal and non-orthogonal genome-based approaches.</title>
        <authorList>
            <person name="Bowman J.P."/>
        </authorList>
    </citation>
    <scope>NUCLEOTIDE SEQUENCE [LARGE SCALE GENOMIC DNA]</scope>
    <source>
        <strain evidence="6 7">JCM 31606</strain>
    </source>
</reference>
<dbReference type="InterPro" id="IPR050361">
    <property type="entry name" value="MPP/UQCRC_Complex"/>
</dbReference>
<comment type="similarity">
    <text evidence="1">Belongs to the peptidase M16 family.</text>
</comment>
<dbReference type="Gene3D" id="3.30.830.10">
    <property type="entry name" value="Metalloenzyme, LuxS/M16 peptidase-like"/>
    <property type="match status" value="2"/>
</dbReference>
<feature type="compositionally biased region" description="Low complexity" evidence="2">
    <location>
        <begin position="448"/>
        <end position="468"/>
    </location>
</feature>
<dbReference type="SUPFAM" id="SSF63411">
    <property type="entry name" value="LuxS/MPP-like metallohydrolase"/>
    <property type="match status" value="2"/>
</dbReference>
<feature type="domain" description="Peptidase M16 C-terminal" evidence="5">
    <location>
        <begin position="198"/>
        <end position="379"/>
    </location>
</feature>
<comment type="caution">
    <text evidence="6">The sequence shown here is derived from an EMBL/GenBank/DDBJ whole genome shotgun (WGS) entry which is preliminary data.</text>
</comment>
<evidence type="ECO:0000313" key="6">
    <source>
        <dbReference type="EMBL" id="MCS0656566.1"/>
    </source>
</evidence>
<dbReference type="PANTHER" id="PTHR11851:SF49">
    <property type="entry name" value="MITOCHONDRIAL-PROCESSING PEPTIDASE SUBUNIT ALPHA"/>
    <property type="match status" value="1"/>
</dbReference>
<feature type="signal peptide" evidence="3">
    <location>
        <begin position="1"/>
        <end position="21"/>
    </location>
</feature>
<keyword evidence="3" id="KW-0732">Signal</keyword>
<organism evidence="6 7">
    <name type="scientific">Massilia terrae</name>
    <dbReference type="NCBI Taxonomy" id="1811224"/>
    <lineage>
        <taxon>Bacteria</taxon>
        <taxon>Pseudomonadati</taxon>
        <taxon>Pseudomonadota</taxon>
        <taxon>Betaproteobacteria</taxon>
        <taxon>Burkholderiales</taxon>
        <taxon>Oxalobacteraceae</taxon>
        <taxon>Telluria group</taxon>
        <taxon>Massilia</taxon>
    </lineage>
</organism>
<dbReference type="InterPro" id="IPR011765">
    <property type="entry name" value="Pept_M16_N"/>
</dbReference>
<feature type="chain" id="PRO_5046742025" evidence="3">
    <location>
        <begin position="22"/>
        <end position="468"/>
    </location>
</feature>
<protein>
    <submittedName>
        <fullName evidence="6">Insulinase family protein</fullName>
    </submittedName>
</protein>
<proteinExistence type="inferred from homology"/>